<feature type="binding site" evidence="8">
    <location>
        <position position="255"/>
    </location>
    <ligand>
        <name>ATP</name>
        <dbReference type="ChEBI" id="CHEBI:30616"/>
    </ligand>
</feature>
<feature type="domain" description="Glutamyl/glutaminyl-tRNA synthetase class Ib catalytic" evidence="9">
    <location>
        <begin position="3"/>
        <end position="321"/>
    </location>
</feature>
<dbReference type="CDD" id="cd00808">
    <property type="entry name" value="GluRS_core"/>
    <property type="match status" value="1"/>
</dbReference>
<evidence type="ECO:0000256" key="6">
    <source>
        <dbReference type="ARBA" id="ARBA00022917"/>
    </source>
</evidence>
<dbReference type="KEGG" id="ssm:Spirs_3155"/>
<dbReference type="InterPro" id="IPR045462">
    <property type="entry name" value="aa-tRNA-synth_I_cd-bd"/>
</dbReference>
<evidence type="ECO:0000256" key="1">
    <source>
        <dbReference type="ARBA" id="ARBA00007894"/>
    </source>
</evidence>
<keyword evidence="6 8" id="KW-0648">Protein biosynthesis</keyword>
<reference evidence="11 12" key="1">
    <citation type="journal article" date="2010" name="Stand. Genomic Sci.">
        <title>Complete genome sequence of Spirochaeta smaragdinae type strain (SEBR 4228).</title>
        <authorList>
            <person name="Mavromatis K."/>
            <person name="Yasawong M."/>
            <person name="Chertkov O."/>
            <person name="Lapidus A."/>
            <person name="Lucas S."/>
            <person name="Nolan M."/>
            <person name="Del Rio T.G."/>
            <person name="Tice H."/>
            <person name="Cheng J.F."/>
            <person name="Pitluck S."/>
            <person name="Liolios K."/>
            <person name="Ivanova N."/>
            <person name="Tapia R."/>
            <person name="Han C."/>
            <person name="Bruce D."/>
            <person name="Goodwin L."/>
            <person name="Pati A."/>
            <person name="Chen A."/>
            <person name="Palaniappan K."/>
            <person name="Land M."/>
            <person name="Hauser L."/>
            <person name="Chang Y.J."/>
            <person name="Jeffries C.D."/>
            <person name="Detter J.C."/>
            <person name="Rohde M."/>
            <person name="Brambilla E."/>
            <person name="Spring S."/>
            <person name="Goker M."/>
            <person name="Sikorski J."/>
            <person name="Woyke T."/>
            <person name="Bristow J."/>
            <person name="Eisen J.A."/>
            <person name="Markowitz V."/>
            <person name="Hugenholtz P."/>
            <person name="Klenk H.P."/>
            <person name="Kyrpides N.C."/>
        </authorList>
    </citation>
    <scope>NUCLEOTIDE SEQUENCE [LARGE SCALE GENOMIC DNA]</scope>
    <source>
        <strain evidence="12">DSM 11293 / JCM 15392 / SEBR 4228</strain>
    </source>
</reference>
<dbReference type="GO" id="GO:0000049">
    <property type="term" value="F:tRNA binding"/>
    <property type="evidence" value="ECO:0007669"/>
    <property type="project" value="InterPro"/>
</dbReference>
<evidence type="ECO:0000313" key="11">
    <source>
        <dbReference type="EMBL" id="ADK82253.1"/>
    </source>
</evidence>
<evidence type="ECO:0000256" key="7">
    <source>
        <dbReference type="ARBA" id="ARBA00023146"/>
    </source>
</evidence>
<feature type="short sequence motif" description="'KMSKS' region" evidence="8">
    <location>
        <begin position="252"/>
        <end position="256"/>
    </location>
</feature>
<dbReference type="InterPro" id="IPR000924">
    <property type="entry name" value="Glu/Gln-tRNA-synth"/>
</dbReference>
<evidence type="ECO:0000256" key="3">
    <source>
        <dbReference type="ARBA" id="ARBA00022598"/>
    </source>
</evidence>
<sequence>MSVRVRYAPSPTGLQHIGGIRTALFNYFFARSSGGSFILRIEDTDRERYHDEALEDLFETLRWLGIEWDEGPEKGGDYGPYIQSERHDLYQEYTKKLIESGHAYYCFCSSERLETLRQEQQKSKASRVGYDGHCRSIPLEEAKQRIAAGEHPVVRFKVPSEGKTSFDDVLLGKVTRKNRDIPPDPVILKSDGFPTYHLANVVDDHLMKITHILRAQEWIPSGALHVLLYRAFGWEPPVYCHLPMVMGKDGQKLSKRHGATAVREFRKAGYLPEALINYVSLIGWSYDGEREFFTKEELEKLFSLEKINKAPGVFDYRKLEWFNGQYIRRMDDTKLVERMLPFLEKADLVSDPPEASQMELVKQMVPLVKERMKFIPDAGDICRFAFEEPSGYTAEELIAKKMDAASTVIAMEAGRTIIEAMKRADDDVVEEMFREKSEELGFKLGQMLSPLRVAITGSTVSPPLFGSIRLIGIDKALDRIDRGIELLKK</sequence>
<accession>E1R5C5</accession>
<keyword evidence="2 8" id="KW-0963">Cytoplasm</keyword>
<evidence type="ECO:0000259" key="10">
    <source>
        <dbReference type="Pfam" id="PF19269"/>
    </source>
</evidence>
<dbReference type="InterPro" id="IPR014729">
    <property type="entry name" value="Rossmann-like_a/b/a_fold"/>
</dbReference>
<evidence type="ECO:0000256" key="2">
    <source>
        <dbReference type="ARBA" id="ARBA00022490"/>
    </source>
</evidence>
<dbReference type="OrthoDB" id="9807503at2"/>
<dbReference type="SUPFAM" id="SSF52374">
    <property type="entry name" value="Nucleotidylyl transferase"/>
    <property type="match status" value="1"/>
</dbReference>
<protein>
    <recommendedName>
        <fullName evidence="8">Glutamate--tRNA ligase</fullName>
        <ecNumber evidence="8">6.1.1.17</ecNumber>
    </recommendedName>
    <alternativeName>
        <fullName evidence="8">Glutamyl-tRNA synthetase</fullName>
        <shortName evidence="8">GluRS</shortName>
    </alternativeName>
</protein>
<keyword evidence="4 8" id="KW-0547">Nucleotide-binding</keyword>
<gene>
    <name evidence="8" type="primary">gltX</name>
    <name evidence="11" type="ordered locus">Spirs_3155</name>
</gene>
<dbReference type="NCBIfam" id="TIGR00464">
    <property type="entry name" value="gltX_bact"/>
    <property type="match status" value="1"/>
</dbReference>
<dbReference type="PRINTS" id="PR00987">
    <property type="entry name" value="TRNASYNTHGLU"/>
</dbReference>
<dbReference type="PANTHER" id="PTHR43311:SF2">
    <property type="entry name" value="GLUTAMATE--TRNA LIGASE, MITOCHONDRIAL-RELATED"/>
    <property type="match status" value="1"/>
</dbReference>
<dbReference type="AlphaFoldDB" id="E1R5C5"/>
<dbReference type="InterPro" id="IPR008925">
    <property type="entry name" value="aa_tRNA-synth_I_cd-bd_sf"/>
</dbReference>
<comment type="subunit">
    <text evidence="8">Monomer.</text>
</comment>
<feature type="domain" description="Aminoacyl-tRNA synthetase class I anticodon-binding" evidence="10">
    <location>
        <begin position="334"/>
        <end position="484"/>
    </location>
</feature>
<dbReference type="STRING" id="573413.Spirs_3155"/>
<dbReference type="Pfam" id="PF19269">
    <property type="entry name" value="Anticodon_2"/>
    <property type="match status" value="1"/>
</dbReference>
<evidence type="ECO:0000256" key="4">
    <source>
        <dbReference type="ARBA" id="ARBA00022741"/>
    </source>
</evidence>
<name>E1R5C5_SEDSS</name>
<comment type="subcellular location">
    <subcellularLocation>
        <location evidence="8">Cytoplasm</location>
    </subcellularLocation>
</comment>
<dbReference type="Gene3D" id="3.40.50.620">
    <property type="entry name" value="HUPs"/>
    <property type="match status" value="1"/>
</dbReference>
<dbReference type="Pfam" id="PF00749">
    <property type="entry name" value="tRNA-synt_1c"/>
    <property type="match status" value="1"/>
</dbReference>
<comment type="function">
    <text evidence="8">Catalyzes the attachment of glutamate to tRNA(Glu) in a two-step reaction: glutamate is first activated by ATP to form Glu-AMP and then transferred to the acceptor end of tRNA(Glu).</text>
</comment>
<dbReference type="EMBL" id="CP002116">
    <property type="protein sequence ID" value="ADK82253.1"/>
    <property type="molecule type" value="Genomic_DNA"/>
</dbReference>
<dbReference type="GO" id="GO:0005524">
    <property type="term" value="F:ATP binding"/>
    <property type="evidence" value="ECO:0007669"/>
    <property type="project" value="UniProtKB-UniRule"/>
</dbReference>
<dbReference type="InterPro" id="IPR020058">
    <property type="entry name" value="Glu/Gln-tRNA-synth_Ib_cat-dom"/>
</dbReference>
<organism evidence="11 12">
    <name type="scientific">Sediminispirochaeta smaragdinae (strain DSM 11293 / JCM 15392 / SEBR 4228)</name>
    <name type="common">Spirochaeta smaragdinae</name>
    <dbReference type="NCBI Taxonomy" id="573413"/>
    <lineage>
        <taxon>Bacteria</taxon>
        <taxon>Pseudomonadati</taxon>
        <taxon>Spirochaetota</taxon>
        <taxon>Spirochaetia</taxon>
        <taxon>Spirochaetales</taxon>
        <taxon>Spirochaetaceae</taxon>
        <taxon>Sediminispirochaeta</taxon>
    </lineage>
</organism>
<keyword evidence="3 8" id="KW-0436">Ligase</keyword>
<dbReference type="InterPro" id="IPR033910">
    <property type="entry name" value="GluRS_core"/>
</dbReference>
<dbReference type="Gene3D" id="1.10.8.70">
    <property type="entry name" value="Glutamate-tRNA synthetase, class I, anticodon-binding domain 1"/>
    <property type="match status" value="1"/>
</dbReference>
<keyword evidence="7 8" id="KW-0030">Aminoacyl-tRNA synthetase</keyword>
<evidence type="ECO:0000313" key="12">
    <source>
        <dbReference type="Proteomes" id="UP000002318"/>
    </source>
</evidence>
<evidence type="ECO:0000256" key="8">
    <source>
        <dbReference type="HAMAP-Rule" id="MF_00022"/>
    </source>
</evidence>
<dbReference type="RefSeq" id="WP_013255712.1">
    <property type="nucleotide sequence ID" value="NC_014364.1"/>
</dbReference>
<dbReference type="HAMAP" id="MF_00022">
    <property type="entry name" value="Glu_tRNA_synth_type1"/>
    <property type="match status" value="1"/>
</dbReference>
<dbReference type="GO" id="GO:0006424">
    <property type="term" value="P:glutamyl-tRNA aminoacylation"/>
    <property type="evidence" value="ECO:0007669"/>
    <property type="project" value="UniProtKB-UniRule"/>
</dbReference>
<evidence type="ECO:0000259" key="9">
    <source>
        <dbReference type="Pfam" id="PF00749"/>
    </source>
</evidence>
<keyword evidence="12" id="KW-1185">Reference proteome</keyword>
<dbReference type="InterPro" id="IPR049940">
    <property type="entry name" value="GluQ/Sye"/>
</dbReference>
<comment type="catalytic activity">
    <reaction evidence="8">
        <text>tRNA(Glu) + L-glutamate + ATP = L-glutamyl-tRNA(Glu) + AMP + diphosphate</text>
        <dbReference type="Rhea" id="RHEA:23540"/>
        <dbReference type="Rhea" id="RHEA-COMP:9663"/>
        <dbReference type="Rhea" id="RHEA-COMP:9680"/>
        <dbReference type="ChEBI" id="CHEBI:29985"/>
        <dbReference type="ChEBI" id="CHEBI:30616"/>
        <dbReference type="ChEBI" id="CHEBI:33019"/>
        <dbReference type="ChEBI" id="CHEBI:78442"/>
        <dbReference type="ChEBI" id="CHEBI:78520"/>
        <dbReference type="ChEBI" id="CHEBI:456215"/>
        <dbReference type="EC" id="6.1.1.17"/>
    </reaction>
</comment>
<dbReference type="GO" id="GO:0004818">
    <property type="term" value="F:glutamate-tRNA ligase activity"/>
    <property type="evidence" value="ECO:0007669"/>
    <property type="project" value="UniProtKB-UniRule"/>
</dbReference>
<dbReference type="InterPro" id="IPR020752">
    <property type="entry name" value="Glu-tRNA-synth_I_codon-bd_sub1"/>
</dbReference>
<proteinExistence type="inferred from homology"/>
<comment type="similarity">
    <text evidence="1 8">Belongs to the class-I aminoacyl-tRNA synthetase family. Glutamate--tRNA ligase type 1 subfamily.</text>
</comment>
<dbReference type="InterPro" id="IPR020751">
    <property type="entry name" value="aa-tRNA-synth_I_codon-bd_sub2"/>
</dbReference>
<dbReference type="EC" id="6.1.1.17" evidence="8"/>
<comment type="caution">
    <text evidence="8">Lacks conserved residue(s) required for the propagation of feature annotation.</text>
</comment>
<keyword evidence="5 8" id="KW-0067">ATP-binding</keyword>
<dbReference type="eggNOG" id="COG0008">
    <property type="taxonomic scope" value="Bacteria"/>
</dbReference>
<evidence type="ECO:0000256" key="5">
    <source>
        <dbReference type="ARBA" id="ARBA00022840"/>
    </source>
</evidence>
<dbReference type="GO" id="GO:0008270">
    <property type="term" value="F:zinc ion binding"/>
    <property type="evidence" value="ECO:0007669"/>
    <property type="project" value="InterPro"/>
</dbReference>
<dbReference type="Proteomes" id="UP000002318">
    <property type="component" value="Chromosome"/>
</dbReference>
<dbReference type="HOGENOM" id="CLU_015768_6_3_12"/>
<dbReference type="SUPFAM" id="SSF48163">
    <property type="entry name" value="An anticodon-binding domain of class I aminoacyl-tRNA synthetases"/>
    <property type="match status" value="1"/>
</dbReference>
<dbReference type="FunFam" id="3.40.50.620:FF:000045">
    <property type="entry name" value="Glutamate--tRNA ligase, mitochondrial"/>
    <property type="match status" value="1"/>
</dbReference>
<dbReference type="Gene3D" id="1.10.10.350">
    <property type="match status" value="1"/>
</dbReference>
<dbReference type="PANTHER" id="PTHR43311">
    <property type="entry name" value="GLUTAMATE--TRNA LIGASE"/>
    <property type="match status" value="1"/>
</dbReference>
<dbReference type="InterPro" id="IPR004527">
    <property type="entry name" value="Glu-tRNA-ligase_bac/mito"/>
</dbReference>
<dbReference type="GO" id="GO:0005829">
    <property type="term" value="C:cytosol"/>
    <property type="evidence" value="ECO:0007669"/>
    <property type="project" value="TreeGrafter"/>
</dbReference>
<feature type="short sequence motif" description="'HIGH' region" evidence="8">
    <location>
        <begin position="9"/>
        <end position="19"/>
    </location>
</feature>